<dbReference type="PANTHER" id="PTHR32309:SF31">
    <property type="entry name" value="CAPSULAR EXOPOLYSACCHARIDE FAMILY"/>
    <property type="match status" value="1"/>
</dbReference>
<evidence type="ECO:0000313" key="3">
    <source>
        <dbReference type="EMBL" id="AWI77590.1"/>
    </source>
</evidence>
<keyword evidence="2" id="KW-0067">ATP-binding</keyword>
<dbReference type="InterPro" id="IPR027417">
    <property type="entry name" value="P-loop_NTPase"/>
</dbReference>
<keyword evidence="4" id="KW-1185">Reference proteome</keyword>
<dbReference type="AlphaFoldDB" id="A0A2U8GW12"/>
<dbReference type="Gene3D" id="3.40.50.300">
    <property type="entry name" value="P-loop containing nucleotide triphosphate hydrolases"/>
    <property type="match status" value="1"/>
</dbReference>
<dbReference type="GO" id="GO:0005524">
    <property type="term" value="F:ATP binding"/>
    <property type="evidence" value="ECO:0007669"/>
    <property type="project" value="UniProtKB-KW"/>
</dbReference>
<dbReference type="KEGG" id="acom:CEW83_08645"/>
<accession>A0A2U8GW12</accession>
<reference evidence="3 4" key="1">
    <citation type="submission" date="2017-06" db="EMBL/GenBank/DDBJ databases">
        <title>Azoarcus.</title>
        <authorList>
            <person name="Woo J.-H."/>
            <person name="Kim H.-S."/>
        </authorList>
    </citation>
    <scope>NUCLEOTIDE SEQUENCE [LARGE SCALE GENOMIC DNA]</scope>
    <source>
        <strain evidence="3 4">TSPY31</strain>
    </source>
</reference>
<dbReference type="InterPro" id="IPR017479">
    <property type="entry name" value="Tyr_kinase_chain_length_EpsG"/>
</dbReference>
<keyword evidence="3" id="KW-0808">Transferase</keyword>
<name>A0A2U8GW12_9RHOO</name>
<dbReference type="NCBIfam" id="TIGR01007">
    <property type="entry name" value="eps_fam"/>
    <property type="match status" value="1"/>
</dbReference>
<gene>
    <name evidence="3" type="primary">epsG</name>
    <name evidence="3" type="ORF">CEW83_08645</name>
</gene>
<dbReference type="PANTHER" id="PTHR32309">
    <property type="entry name" value="TYROSINE-PROTEIN KINASE"/>
    <property type="match status" value="1"/>
</dbReference>
<dbReference type="SUPFAM" id="SSF160246">
    <property type="entry name" value="EspE N-terminal domain-like"/>
    <property type="match status" value="1"/>
</dbReference>
<dbReference type="EMBL" id="CP022187">
    <property type="protein sequence ID" value="AWI77590.1"/>
    <property type="molecule type" value="Genomic_DNA"/>
</dbReference>
<dbReference type="InterPro" id="IPR005702">
    <property type="entry name" value="Wzc-like_C"/>
</dbReference>
<evidence type="ECO:0000256" key="2">
    <source>
        <dbReference type="ARBA" id="ARBA00022840"/>
    </source>
</evidence>
<protein>
    <submittedName>
        <fullName evidence="3">Chain length determinant protein tyrosine kinase EpsG</fullName>
    </submittedName>
</protein>
<dbReference type="InterPro" id="IPR050445">
    <property type="entry name" value="Bact_polysacc_biosynth/exp"/>
</dbReference>
<dbReference type="InterPro" id="IPR037257">
    <property type="entry name" value="T2SS_E_N_sf"/>
</dbReference>
<keyword evidence="3" id="KW-0418">Kinase</keyword>
<dbReference type="NCBIfam" id="TIGR03029">
    <property type="entry name" value="EpsG"/>
    <property type="match status" value="1"/>
</dbReference>
<evidence type="ECO:0000256" key="1">
    <source>
        <dbReference type="ARBA" id="ARBA00022741"/>
    </source>
</evidence>
<sequence length="292" mass="31618">MIHDASQLFAGNGAPAGRSIGAILIDTGRLKPADAERILRLQREQGMMFGDAAKALGLLSEADIQFALSQQFDYPYLQSGQSSVATEVVAAYQPFSLKVEALRALRSQLMLRWFDVAHERKTLAIVSPDRREGRSWLASNLAVVFSQLGERTLLIDADLRNPSQHTLFGIENRTGLSTLLSGRSSPDALQRIPELLGLSVLPAGSTPPNPQELLARPLLPQLLTQFGEQFDVIILDTPPGSEYADGQTLSARAGAALMVARRDQTGSRNLRAYADSLRLGGCTVIGSILNNQ</sequence>
<evidence type="ECO:0000313" key="4">
    <source>
        <dbReference type="Proteomes" id="UP000244930"/>
    </source>
</evidence>
<dbReference type="CDD" id="cd05387">
    <property type="entry name" value="BY-kinase"/>
    <property type="match status" value="1"/>
</dbReference>
<organism evidence="3 4">
    <name type="scientific">Parazoarcus communis</name>
    <dbReference type="NCBI Taxonomy" id="41977"/>
    <lineage>
        <taxon>Bacteria</taxon>
        <taxon>Pseudomonadati</taxon>
        <taxon>Pseudomonadota</taxon>
        <taxon>Betaproteobacteria</taxon>
        <taxon>Rhodocyclales</taxon>
        <taxon>Zoogloeaceae</taxon>
        <taxon>Parazoarcus</taxon>
    </lineage>
</organism>
<dbReference type="Pfam" id="PF10609">
    <property type="entry name" value="ParA"/>
    <property type="match status" value="1"/>
</dbReference>
<dbReference type="SUPFAM" id="SSF52540">
    <property type="entry name" value="P-loop containing nucleoside triphosphate hydrolases"/>
    <property type="match status" value="1"/>
</dbReference>
<dbReference type="GO" id="GO:0016301">
    <property type="term" value="F:kinase activity"/>
    <property type="evidence" value="ECO:0007669"/>
    <property type="project" value="UniProtKB-KW"/>
</dbReference>
<keyword evidence="1" id="KW-0547">Nucleotide-binding</keyword>
<proteinExistence type="predicted"/>
<dbReference type="Proteomes" id="UP000244930">
    <property type="component" value="Chromosome"/>
</dbReference>
<dbReference type="InterPro" id="IPR033756">
    <property type="entry name" value="YlxH/NBP35"/>
</dbReference>